<dbReference type="EMBL" id="FPBO01000080">
    <property type="protein sequence ID" value="SFV17893.1"/>
    <property type="molecule type" value="Genomic_DNA"/>
</dbReference>
<dbReference type="STRING" id="1035707.SAMN05216552_108013"/>
<reference evidence="2" key="1">
    <citation type="submission" date="2016-10" db="EMBL/GenBank/DDBJ databases">
        <authorList>
            <person name="Varghese N."/>
            <person name="Submissions S."/>
        </authorList>
    </citation>
    <scope>NUCLEOTIDE SEQUENCE [LARGE SCALE GENOMIC DNA]</scope>
    <source>
        <strain evidence="2">CGMCC 1.11014</strain>
    </source>
</reference>
<gene>
    <name evidence="1" type="ORF">SAMN05216552_108013</name>
</gene>
<evidence type="ECO:0000313" key="1">
    <source>
        <dbReference type="EMBL" id="SFV17893.1"/>
    </source>
</evidence>
<accession>A0A1I7M7J8</accession>
<evidence type="ECO:0000313" key="2">
    <source>
        <dbReference type="Proteomes" id="UP000199391"/>
    </source>
</evidence>
<dbReference type="AlphaFoldDB" id="A0A1I7M7J8"/>
<dbReference type="RefSeq" id="WP_093561623.1">
    <property type="nucleotide sequence ID" value="NZ_FPBO01000080.1"/>
</dbReference>
<keyword evidence="2" id="KW-1185">Reference proteome</keyword>
<name>A0A1I7M7J8_9BURK</name>
<protein>
    <recommendedName>
        <fullName evidence="3">Holin</fullName>
    </recommendedName>
</protein>
<proteinExistence type="predicted"/>
<organism evidence="1 2">
    <name type="scientific">Pseudoduganella namucuonensis</name>
    <dbReference type="NCBI Taxonomy" id="1035707"/>
    <lineage>
        <taxon>Bacteria</taxon>
        <taxon>Pseudomonadati</taxon>
        <taxon>Pseudomonadota</taxon>
        <taxon>Betaproteobacteria</taxon>
        <taxon>Burkholderiales</taxon>
        <taxon>Oxalobacteraceae</taxon>
        <taxon>Telluria group</taxon>
        <taxon>Pseudoduganella</taxon>
    </lineage>
</organism>
<dbReference type="Proteomes" id="UP000199391">
    <property type="component" value="Unassembled WGS sequence"/>
</dbReference>
<evidence type="ECO:0008006" key="3">
    <source>
        <dbReference type="Google" id="ProtNLM"/>
    </source>
</evidence>
<sequence>MNILKRLKEPSTQAGLSSLATLAVLFGVPVTLTQAILQGVGALTAIAAIVIPETVAPPAAPPAGGEVL</sequence>